<sequence length="1208" mass="135836">MDPVSLTLGILPLAGVAVKGFRSASSRLTVFRHSSKELSRVRKLLVVQSSLFLSECQLLLRLMNGLERENVADFVRWNDPDLERHLREILASHAYEACQVLFEDVGTRIERLNNALDQFETALATQQRTGERLKDTAKRLGRLRDGVRISLNKEKYQNLIGELRNAVTDLKILREQAFEQQKAKKQPTSGQYVLKPPAREFNSYHTIRRASEALHAALVSAWSSSDAASHLVGLFVDARVEEQVLMELIVLCTGHASDRCVRLQVRSEILDGVDVDPLASTSGNSRASDGSSPLHLRIIEGERRTMFDLRTSKDMCSELARHTNVSCNGHVANSLQESFRHSFYSRGLSMPGNSIGPSNLMLMDEILSHSVDHSLTIVEQFKLASAIVTAVLKLHSTPWLGEYWQIQDLSFLREADLSGCLKTLHVSVETVPRQQPQKQLEVGMDGVEISSGSSRQSIKEAQRTFGIRNLTLHSLGVVLLQIGCWSRIAADDIELVRRLSEQNTRLGSKYMNLTQKCLECDFGCGKDLNKPPLQKAIYNNLICELETMILVASRSGNQPHPRRVIPAGPAKSLAPASTATSAIGEATLRGAHGTASRSSIASRLPLVDSSFHLLHTIHFITGSFCVPIVMENLRQLIARCAGAIFGQVQPIASTAGQAGDELEEAQPTSRAPVDTSKVYSKPGERDFYNLCLVSKTFYSLAVVRLYHTIRMGPRLPTHVEYWNWRSPLTEEQRIKNSKRKKMQSREAQWHDSGVLIRRLAADPNEVQIRAVREIEILGFPDKNDNIASELNRDGGIAALVKVLPNLQRVWLYPSHSRFEALIHSLNGHANHPQLHLLGENGARPIAGPLPCVTTIRANVDPCFDTRDEPNRRIPRLQQLFFACPNLKSFSFSTYGGYGGCFTRRPFHRRVFGFQFTGEEIFPPLESLLFSSHMGLDEWPHWRDRFDWSNLRSLSLGPQLDTEFLELLTGHAKTLRSLTAETWAGESDMVHEEDDDITDEEMNAGRADRDMCPQLEGFLMSFDTLERLTIRGVSVPILSLTMHSGLKELCYHLIELPRGGARRPTLSVVDLEELDASCPDLELIEIDIDRQSGWPNDILETLAARFIKLRHLTLHCEVGIDWDEESSDNKLCLPTLDEDLAKKFAQPFFTLRSRSRLEMLTLKTGEHLRRFPQREPLYRTVERGSSISIHIRAPSSPEGELVARIEHWR</sequence>
<dbReference type="Pfam" id="PF24476">
    <property type="entry name" value="DUF7580"/>
    <property type="match status" value="1"/>
</dbReference>
<reference evidence="3 4" key="1">
    <citation type="submission" date="2015-09" db="EMBL/GenBank/DDBJ databases">
        <title>Draft genome of a European isolate of the apple canker pathogen Neonectria ditissima.</title>
        <authorList>
            <person name="Gomez-Cortecero A."/>
            <person name="Harrison R.J."/>
            <person name="Armitage A.D."/>
        </authorList>
    </citation>
    <scope>NUCLEOTIDE SEQUENCE [LARGE SCALE GENOMIC DNA]</scope>
    <source>
        <strain evidence="3 4">R09/05</strain>
    </source>
</reference>
<accession>A0A0P7B6Q3</accession>
<dbReference type="EMBL" id="LKCW01000227">
    <property type="protein sequence ID" value="KPM35888.1"/>
    <property type="molecule type" value="Genomic_DNA"/>
</dbReference>
<comment type="caution">
    <text evidence="3">The sequence shown here is derived from an EMBL/GenBank/DDBJ whole genome shotgun (WGS) entry which is preliminary data.</text>
</comment>
<proteinExistence type="predicted"/>
<evidence type="ECO:0000259" key="2">
    <source>
        <dbReference type="Pfam" id="PF24476"/>
    </source>
</evidence>
<dbReference type="PANTHER" id="PTHR35186:SF4">
    <property type="entry name" value="PRION-INHIBITION AND PROPAGATION HELO DOMAIN-CONTAINING PROTEIN"/>
    <property type="match status" value="1"/>
</dbReference>
<dbReference type="Gene3D" id="3.80.10.10">
    <property type="entry name" value="Ribonuclease Inhibitor"/>
    <property type="match status" value="1"/>
</dbReference>
<evidence type="ECO:0000256" key="1">
    <source>
        <dbReference type="SAM" id="MobiDB-lite"/>
    </source>
</evidence>
<keyword evidence="4" id="KW-1185">Reference proteome</keyword>
<dbReference type="InterPro" id="IPR056002">
    <property type="entry name" value="DUF7580"/>
</dbReference>
<evidence type="ECO:0000313" key="3">
    <source>
        <dbReference type="EMBL" id="KPM35888.1"/>
    </source>
</evidence>
<name>A0A0P7B6Q3_9HYPO</name>
<organism evidence="3 4">
    <name type="scientific">Neonectria ditissima</name>
    <dbReference type="NCBI Taxonomy" id="78410"/>
    <lineage>
        <taxon>Eukaryota</taxon>
        <taxon>Fungi</taxon>
        <taxon>Dikarya</taxon>
        <taxon>Ascomycota</taxon>
        <taxon>Pezizomycotina</taxon>
        <taxon>Sordariomycetes</taxon>
        <taxon>Hypocreomycetidae</taxon>
        <taxon>Hypocreales</taxon>
        <taxon>Nectriaceae</taxon>
        <taxon>Neonectria</taxon>
    </lineage>
</organism>
<dbReference type="OrthoDB" id="5331891at2759"/>
<evidence type="ECO:0000313" key="4">
    <source>
        <dbReference type="Proteomes" id="UP000050424"/>
    </source>
</evidence>
<dbReference type="Proteomes" id="UP000050424">
    <property type="component" value="Unassembled WGS sequence"/>
</dbReference>
<dbReference type="STRING" id="78410.A0A0P7B6Q3"/>
<dbReference type="InterPro" id="IPR032675">
    <property type="entry name" value="LRR_dom_sf"/>
</dbReference>
<dbReference type="AlphaFoldDB" id="A0A0P7B6Q3"/>
<protein>
    <recommendedName>
        <fullName evidence="2">DUF7580 domain-containing protein</fullName>
    </recommendedName>
</protein>
<feature type="domain" description="DUF7580" evidence="2">
    <location>
        <begin position="365"/>
        <end position="548"/>
    </location>
</feature>
<gene>
    <name evidence="3" type="ORF">AK830_g10676</name>
</gene>
<dbReference type="PANTHER" id="PTHR35186">
    <property type="entry name" value="ANK_REP_REGION DOMAIN-CONTAINING PROTEIN"/>
    <property type="match status" value="1"/>
</dbReference>
<feature type="region of interest" description="Disordered" evidence="1">
    <location>
        <begin position="656"/>
        <end position="677"/>
    </location>
</feature>